<evidence type="ECO:0000313" key="2">
    <source>
        <dbReference type="Proteomes" id="UP000295573"/>
    </source>
</evidence>
<dbReference type="EMBL" id="SLWR01000012">
    <property type="protein sequence ID" value="TCO43530.1"/>
    <property type="molecule type" value="Genomic_DNA"/>
</dbReference>
<keyword evidence="2" id="KW-1185">Reference proteome</keyword>
<sequence>MQQLTCELFFVSLLLMPLSMALAGPALVSLLVVYFGRMPSDEIAHPLDQPTEATVAA</sequence>
<gene>
    <name evidence="1" type="ORF">EV646_112106</name>
</gene>
<comment type="caution">
    <text evidence="1">The sequence shown here is derived from an EMBL/GenBank/DDBJ whole genome shotgun (WGS) entry which is preliminary data.</text>
</comment>
<accession>A0A4V2S399</accession>
<proteinExistence type="predicted"/>
<name>A0A4V2S399_9ACTN</name>
<dbReference type="AlphaFoldDB" id="A0A4V2S399"/>
<organism evidence="1 2">
    <name type="scientific">Kribbella antiqua</name>
    <dbReference type="NCBI Taxonomy" id="2512217"/>
    <lineage>
        <taxon>Bacteria</taxon>
        <taxon>Bacillati</taxon>
        <taxon>Actinomycetota</taxon>
        <taxon>Actinomycetes</taxon>
        <taxon>Propionibacteriales</taxon>
        <taxon>Kribbellaceae</taxon>
        <taxon>Kribbella</taxon>
    </lineage>
</organism>
<reference evidence="1 2" key="1">
    <citation type="journal article" date="2015" name="Stand. Genomic Sci.">
        <title>Genomic Encyclopedia of Bacterial and Archaeal Type Strains, Phase III: the genomes of soil and plant-associated and newly described type strains.</title>
        <authorList>
            <person name="Whitman W.B."/>
            <person name="Woyke T."/>
            <person name="Klenk H.P."/>
            <person name="Zhou Y."/>
            <person name="Lilburn T.G."/>
            <person name="Beck B.J."/>
            <person name="De Vos P."/>
            <person name="Vandamme P."/>
            <person name="Eisen J.A."/>
            <person name="Garrity G."/>
            <person name="Hugenholtz P."/>
            <person name="Kyrpides N.C."/>
        </authorList>
    </citation>
    <scope>NUCLEOTIDE SEQUENCE [LARGE SCALE GENOMIC DNA]</scope>
    <source>
        <strain evidence="1 2">VKM Ac-2541</strain>
    </source>
</reference>
<protein>
    <submittedName>
        <fullName evidence="1">Uncharacterized protein</fullName>
    </submittedName>
</protein>
<evidence type="ECO:0000313" key="1">
    <source>
        <dbReference type="EMBL" id="TCO43530.1"/>
    </source>
</evidence>
<dbReference type="Proteomes" id="UP000295573">
    <property type="component" value="Unassembled WGS sequence"/>
</dbReference>
<dbReference type="RefSeq" id="WP_199237306.1">
    <property type="nucleotide sequence ID" value="NZ_SLWR01000012.1"/>
</dbReference>